<dbReference type="RefSeq" id="WP_257530655.1">
    <property type="nucleotide sequence ID" value="NZ_JANKAS010000005.1"/>
</dbReference>
<dbReference type="InterPro" id="IPR003265">
    <property type="entry name" value="HhH-GPD_domain"/>
</dbReference>
<organism evidence="11 12">
    <name type="scientific">Irregularibacter muris</name>
    <dbReference type="NCBI Taxonomy" id="1796619"/>
    <lineage>
        <taxon>Bacteria</taxon>
        <taxon>Bacillati</taxon>
        <taxon>Bacillota</taxon>
        <taxon>Clostridia</taxon>
        <taxon>Eubacteriales</taxon>
        <taxon>Eubacteriaceae</taxon>
        <taxon>Irregularibacter</taxon>
    </lineage>
</organism>
<evidence type="ECO:0000313" key="11">
    <source>
        <dbReference type="EMBL" id="MCR1898879.1"/>
    </source>
</evidence>
<dbReference type="EMBL" id="JANKAS010000005">
    <property type="protein sequence ID" value="MCR1898879.1"/>
    <property type="molecule type" value="Genomic_DNA"/>
</dbReference>
<evidence type="ECO:0000256" key="1">
    <source>
        <dbReference type="ARBA" id="ARBA00010679"/>
    </source>
</evidence>
<keyword evidence="4" id="KW-0378">Hydrolase</keyword>
<dbReference type="Pfam" id="PF00730">
    <property type="entry name" value="HhH-GPD"/>
    <property type="match status" value="1"/>
</dbReference>
<evidence type="ECO:0000256" key="6">
    <source>
        <dbReference type="ARBA" id="ARBA00023239"/>
    </source>
</evidence>
<accession>A0AAE3HGZ4</accession>
<dbReference type="Gene3D" id="3.30.310.260">
    <property type="match status" value="1"/>
</dbReference>
<protein>
    <recommendedName>
        <fullName evidence="2">DNA-(apurinic or apyrimidinic site) lyase</fullName>
        <ecNumber evidence="2">4.2.99.18</ecNumber>
    </recommendedName>
</protein>
<keyword evidence="12" id="KW-1185">Reference proteome</keyword>
<dbReference type="Pfam" id="PF07934">
    <property type="entry name" value="OGG_N"/>
    <property type="match status" value="1"/>
</dbReference>
<dbReference type="PANTHER" id="PTHR10242">
    <property type="entry name" value="8-OXOGUANINE DNA GLYCOSYLASE"/>
    <property type="match status" value="1"/>
</dbReference>
<dbReference type="SMART" id="SM00478">
    <property type="entry name" value="ENDO3c"/>
    <property type="match status" value="1"/>
</dbReference>
<dbReference type="SUPFAM" id="SSF48150">
    <property type="entry name" value="DNA-glycosylase"/>
    <property type="match status" value="1"/>
</dbReference>
<proteinExistence type="inferred from homology"/>
<dbReference type="GO" id="GO:0006284">
    <property type="term" value="P:base-excision repair"/>
    <property type="evidence" value="ECO:0007669"/>
    <property type="project" value="InterPro"/>
</dbReference>
<dbReference type="CDD" id="cd00056">
    <property type="entry name" value="ENDO3c"/>
    <property type="match status" value="1"/>
</dbReference>
<dbReference type="AlphaFoldDB" id="A0AAE3HGZ4"/>
<dbReference type="GO" id="GO:0140078">
    <property type="term" value="F:class I DNA-(apurinic or apyrimidinic site) endonuclease activity"/>
    <property type="evidence" value="ECO:0007669"/>
    <property type="project" value="UniProtKB-EC"/>
</dbReference>
<dbReference type="InterPro" id="IPR023170">
    <property type="entry name" value="HhH_base_excis_C"/>
</dbReference>
<dbReference type="Gene3D" id="1.10.340.30">
    <property type="entry name" value="Hypothetical protein, domain 2"/>
    <property type="match status" value="1"/>
</dbReference>
<gene>
    <name evidence="11" type="ORF">NSA47_07770</name>
</gene>
<evidence type="ECO:0000256" key="8">
    <source>
        <dbReference type="ARBA" id="ARBA00023295"/>
    </source>
</evidence>
<dbReference type="GO" id="GO:0006289">
    <property type="term" value="P:nucleotide-excision repair"/>
    <property type="evidence" value="ECO:0007669"/>
    <property type="project" value="InterPro"/>
</dbReference>
<evidence type="ECO:0000256" key="7">
    <source>
        <dbReference type="ARBA" id="ARBA00023268"/>
    </source>
</evidence>
<keyword evidence="7" id="KW-0511">Multifunctional enzyme</keyword>
<comment type="similarity">
    <text evidence="1">Belongs to the type-1 OGG1 family.</text>
</comment>
<dbReference type="InterPro" id="IPR012904">
    <property type="entry name" value="OGG_N"/>
</dbReference>
<feature type="domain" description="HhH-GPD" evidence="10">
    <location>
        <begin position="121"/>
        <end position="283"/>
    </location>
</feature>
<dbReference type="GO" id="GO:0003684">
    <property type="term" value="F:damaged DNA binding"/>
    <property type="evidence" value="ECO:0007669"/>
    <property type="project" value="InterPro"/>
</dbReference>
<dbReference type="EC" id="4.2.99.18" evidence="2"/>
<evidence type="ECO:0000313" key="12">
    <source>
        <dbReference type="Proteomes" id="UP001205748"/>
    </source>
</evidence>
<keyword evidence="5" id="KW-0234">DNA repair</keyword>
<evidence type="ECO:0000256" key="9">
    <source>
        <dbReference type="ARBA" id="ARBA00044632"/>
    </source>
</evidence>
<keyword evidence="8" id="KW-0326">Glycosidase</keyword>
<evidence type="ECO:0000259" key="10">
    <source>
        <dbReference type="SMART" id="SM00478"/>
    </source>
</evidence>
<reference evidence="11" key="1">
    <citation type="submission" date="2022-07" db="EMBL/GenBank/DDBJ databases">
        <title>Enhanced cultured diversity of the mouse gut microbiota enables custom-made synthetic communities.</title>
        <authorList>
            <person name="Afrizal A."/>
        </authorList>
    </citation>
    <scope>NUCLEOTIDE SEQUENCE</scope>
    <source>
        <strain evidence="11">DSM 28593</strain>
    </source>
</reference>
<sequence length="291" mass="34428">MHIKEFDEGVIIKNIKYFHPIHTFECGQCFRWDKTEEDSYIGVAHDRVLEVALRDKDLHIYNINLEEFNHLWIDYFDLRRDYGAIQRELAKDKTLKKAIPHGRGIRLLNQDEWETLVSFIISANKNIPHIKIIINRLCENYGQPIEYKGKIYYSFPRAQDLLHLSVDEIAQTKCGYRAKYIHRAIEKVGKEGFDLYKLKNLSQPEARKELLTFYGIGPKIADCILLFSMGKYGAFPTDVWVKRVMEFFYFEESATMGEIQQLAREKWGEWAGFAQQYLFYYARDKIGRQRG</sequence>
<dbReference type="Gene3D" id="1.10.1670.10">
    <property type="entry name" value="Helix-hairpin-Helix base-excision DNA repair enzymes (C-terminal)"/>
    <property type="match status" value="1"/>
</dbReference>
<dbReference type="InterPro" id="IPR052054">
    <property type="entry name" value="Oxidative_DNA_repair_enzyme"/>
</dbReference>
<name>A0AAE3HGZ4_9FIRM</name>
<dbReference type="PANTHER" id="PTHR10242:SF2">
    <property type="entry name" value="N-GLYCOSYLASE_DNA LYASE"/>
    <property type="match status" value="1"/>
</dbReference>
<comment type="caution">
    <text evidence="11">The sequence shown here is derived from an EMBL/GenBank/DDBJ whole genome shotgun (WGS) entry which is preliminary data.</text>
</comment>
<evidence type="ECO:0000256" key="4">
    <source>
        <dbReference type="ARBA" id="ARBA00022801"/>
    </source>
</evidence>
<dbReference type="InterPro" id="IPR011257">
    <property type="entry name" value="DNA_glycosylase"/>
</dbReference>
<evidence type="ECO:0000256" key="3">
    <source>
        <dbReference type="ARBA" id="ARBA00022763"/>
    </source>
</evidence>
<keyword evidence="6" id="KW-0456">Lyase</keyword>
<dbReference type="GO" id="GO:0008534">
    <property type="term" value="F:oxidized purine nucleobase lesion DNA N-glycosylase activity"/>
    <property type="evidence" value="ECO:0007669"/>
    <property type="project" value="InterPro"/>
</dbReference>
<evidence type="ECO:0000256" key="2">
    <source>
        <dbReference type="ARBA" id="ARBA00012720"/>
    </source>
</evidence>
<comment type="catalytic activity">
    <reaction evidence="9">
        <text>2'-deoxyribonucleotide-(2'-deoxyribose 5'-phosphate)-2'-deoxyribonucleotide-DNA = a 3'-end 2'-deoxyribonucleotide-(2,3-dehydro-2,3-deoxyribose 5'-phosphate)-DNA + a 5'-end 5'-phospho-2'-deoxyribonucleoside-DNA + H(+)</text>
        <dbReference type="Rhea" id="RHEA:66592"/>
        <dbReference type="Rhea" id="RHEA-COMP:13180"/>
        <dbReference type="Rhea" id="RHEA-COMP:16897"/>
        <dbReference type="Rhea" id="RHEA-COMP:17067"/>
        <dbReference type="ChEBI" id="CHEBI:15378"/>
        <dbReference type="ChEBI" id="CHEBI:136412"/>
        <dbReference type="ChEBI" id="CHEBI:157695"/>
        <dbReference type="ChEBI" id="CHEBI:167181"/>
        <dbReference type="EC" id="4.2.99.18"/>
    </reaction>
</comment>
<evidence type="ECO:0000256" key="5">
    <source>
        <dbReference type="ARBA" id="ARBA00023204"/>
    </source>
</evidence>
<dbReference type="Proteomes" id="UP001205748">
    <property type="component" value="Unassembled WGS sequence"/>
</dbReference>
<keyword evidence="3" id="KW-0227">DNA damage</keyword>
<dbReference type="SUPFAM" id="SSF55945">
    <property type="entry name" value="TATA-box binding protein-like"/>
    <property type="match status" value="1"/>
</dbReference>